<evidence type="ECO:0000313" key="10">
    <source>
        <dbReference type="Proteomes" id="UP000789342"/>
    </source>
</evidence>
<dbReference type="PROSITE" id="PS51293">
    <property type="entry name" value="SANT"/>
    <property type="match status" value="2"/>
</dbReference>
<proteinExistence type="predicted"/>
<feature type="compositionally biased region" description="Polar residues" evidence="5">
    <location>
        <begin position="56"/>
        <end position="66"/>
    </location>
</feature>
<dbReference type="PANTHER" id="PTHR46621:SF1">
    <property type="entry name" value="SNRNA-ACTIVATING PROTEIN COMPLEX SUBUNIT 4"/>
    <property type="match status" value="1"/>
</dbReference>
<protein>
    <submittedName>
        <fullName evidence="9">13749_t:CDS:1</fullName>
    </submittedName>
</protein>
<dbReference type="GO" id="GO:0000978">
    <property type="term" value="F:RNA polymerase II cis-regulatory region sequence-specific DNA binding"/>
    <property type="evidence" value="ECO:0007669"/>
    <property type="project" value="TreeGrafter"/>
</dbReference>
<evidence type="ECO:0000259" key="7">
    <source>
        <dbReference type="PROSITE" id="PS51293"/>
    </source>
</evidence>
<feature type="domain" description="Myb-like" evidence="6">
    <location>
        <begin position="78"/>
        <end position="129"/>
    </location>
</feature>
<dbReference type="Pfam" id="PF00249">
    <property type="entry name" value="Myb_DNA-binding"/>
    <property type="match status" value="4"/>
</dbReference>
<dbReference type="InterPro" id="IPR017884">
    <property type="entry name" value="SANT_dom"/>
</dbReference>
<dbReference type="SUPFAM" id="SSF46689">
    <property type="entry name" value="Homeodomain-like"/>
    <property type="match status" value="4"/>
</dbReference>
<dbReference type="Proteomes" id="UP000789342">
    <property type="component" value="Unassembled WGS sequence"/>
</dbReference>
<dbReference type="InterPro" id="IPR001005">
    <property type="entry name" value="SANT/Myb"/>
</dbReference>
<evidence type="ECO:0000259" key="6">
    <source>
        <dbReference type="PROSITE" id="PS50090"/>
    </source>
</evidence>
<dbReference type="OrthoDB" id="2143914at2759"/>
<keyword evidence="4" id="KW-0539">Nucleus</keyword>
<feature type="domain" description="Myb-like" evidence="6">
    <location>
        <begin position="187"/>
        <end position="228"/>
    </location>
</feature>
<organism evidence="9 10">
    <name type="scientific">Acaulospora morrowiae</name>
    <dbReference type="NCBI Taxonomy" id="94023"/>
    <lineage>
        <taxon>Eukaryota</taxon>
        <taxon>Fungi</taxon>
        <taxon>Fungi incertae sedis</taxon>
        <taxon>Mucoromycota</taxon>
        <taxon>Glomeromycotina</taxon>
        <taxon>Glomeromycetes</taxon>
        <taxon>Diversisporales</taxon>
        <taxon>Acaulosporaceae</taxon>
        <taxon>Acaulospora</taxon>
    </lineage>
</organism>
<feature type="domain" description="HTH myb-type" evidence="8">
    <location>
        <begin position="281"/>
        <end position="334"/>
    </location>
</feature>
<dbReference type="PROSITE" id="PS51294">
    <property type="entry name" value="HTH_MYB"/>
    <property type="match status" value="2"/>
</dbReference>
<dbReference type="InterPro" id="IPR051575">
    <property type="entry name" value="Myb-like_DNA-bd"/>
</dbReference>
<sequence>MLSFFKPLGNFPTFQNLKYLGKWWKLESSLSLSFQKSHHESNKHVSRSMSTKEKSLASSTEPTVDQHSNTEYTKYLKSVSPRHNRWKPEELEELLGAIEEYGKNWRLIKSKISVDRTLVSIMSKYYNWQLKAFSSNSNKPWTPEEEKKFRMGLLTFGAGEWKRIAEFIGTRKSFEVKKKWASVGQNKRGRFTPEEDQILEKLISDHGTRWDQFAGILGRPPNHIRRHYVYIKNYKFTNEEKDLLRETLKEVGFDWKKVMEKFPQRKLRFVKLVISNNAHLNPFVAQGAWSEEERKLFQEALEKFGNNWREVSQVVKTRSPKQCSSYYQCIKTKK</sequence>
<keyword evidence="1" id="KW-0805">Transcription regulation</keyword>
<dbReference type="InterPro" id="IPR017930">
    <property type="entry name" value="Myb_dom"/>
</dbReference>
<dbReference type="EMBL" id="CAJVPV010012140">
    <property type="protein sequence ID" value="CAG8667794.1"/>
    <property type="molecule type" value="Genomic_DNA"/>
</dbReference>
<dbReference type="InterPro" id="IPR009057">
    <property type="entry name" value="Homeodomain-like_sf"/>
</dbReference>
<comment type="caution">
    <text evidence="9">The sequence shown here is derived from an EMBL/GenBank/DDBJ whole genome shotgun (WGS) entry which is preliminary data.</text>
</comment>
<feature type="region of interest" description="Disordered" evidence="5">
    <location>
        <begin position="42"/>
        <end position="66"/>
    </location>
</feature>
<feature type="domain" description="SANT" evidence="7">
    <location>
        <begin position="284"/>
        <end position="334"/>
    </location>
</feature>
<accession>A0A9N9EBT7</accession>
<name>A0A9N9EBT7_9GLOM</name>
<keyword evidence="3" id="KW-0804">Transcription</keyword>
<evidence type="ECO:0000256" key="2">
    <source>
        <dbReference type="ARBA" id="ARBA00023125"/>
    </source>
</evidence>
<dbReference type="PROSITE" id="PS50090">
    <property type="entry name" value="MYB_LIKE"/>
    <property type="match status" value="4"/>
</dbReference>
<feature type="domain" description="Myb-like" evidence="6">
    <location>
        <begin position="140"/>
        <end position="184"/>
    </location>
</feature>
<keyword evidence="2" id="KW-0238">DNA-binding</keyword>
<dbReference type="GO" id="GO:0042796">
    <property type="term" value="P:snRNA transcription by RNA polymerase III"/>
    <property type="evidence" value="ECO:0007669"/>
    <property type="project" value="TreeGrafter"/>
</dbReference>
<evidence type="ECO:0000256" key="4">
    <source>
        <dbReference type="ARBA" id="ARBA00023242"/>
    </source>
</evidence>
<dbReference type="AlphaFoldDB" id="A0A9N9EBT7"/>
<dbReference type="Gene3D" id="1.10.10.60">
    <property type="entry name" value="Homeodomain-like"/>
    <property type="match status" value="4"/>
</dbReference>
<dbReference type="GO" id="GO:0042795">
    <property type="term" value="P:snRNA transcription by RNA polymerase II"/>
    <property type="evidence" value="ECO:0007669"/>
    <property type="project" value="TreeGrafter"/>
</dbReference>
<evidence type="ECO:0000313" key="9">
    <source>
        <dbReference type="EMBL" id="CAG8667794.1"/>
    </source>
</evidence>
<feature type="domain" description="HTH myb-type" evidence="8">
    <location>
        <begin position="187"/>
        <end position="235"/>
    </location>
</feature>
<dbReference type="GO" id="GO:0019185">
    <property type="term" value="C:snRNA-activating protein complex"/>
    <property type="evidence" value="ECO:0007669"/>
    <property type="project" value="TreeGrafter"/>
</dbReference>
<evidence type="ECO:0000256" key="5">
    <source>
        <dbReference type="SAM" id="MobiDB-lite"/>
    </source>
</evidence>
<feature type="domain" description="SANT" evidence="7">
    <location>
        <begin position="81"/>
        <end position="133"/>
    </location>
</feature>
<reference evidence="9" key="1">
    <citation type="submission" date="2021-06" db="EMBL/GenBank/DDBJ databases">
        <authorList>
            <person name="Kallberg Y."/>
            <person name="Tangrot J."/>
            <person name="Rosling A."/>
        </authorList>
    </citation>
    <scope>NUCLEOTIDE SEQUENCE</scope>
    <source>
        <strain evidence="9">CL551</strain>
    </source>
</reference>
<keyword evidence="10" id="KW-1185">Reference proteome</keyword>
<gene>
    <name evidence="9" type="ORF">AMORRO_LOCUS10696</name>
</gene>
<evidence type="ECO:0000256" key="1">
    <source>
        <dbReference type="ARBA" id="ARBA00023015"/>
    </source>
</evidence>
<evidence type="ECO:0000256" key="3">
    <source>
        <dbReference type="ARBA" id="ARBA00023163"/>
    </source>
</evidence>
<dbReference type="CDD" id="cd00167">
    <property type="entry name" value="SANT"/>
    <property type="match status" value="4"/>
</dbReference>
<evidence type="ECO:0000259" key="8">
    <source>
        <dbReference type="PROSITE" id="PS51294"/>
    </source>
</evidence>
<dbReference type="GO" id="GO:0001006">
    <property type="term" value="F:RNA polymerase III type 3 promoter sequence-specific DNA binding"/>
    <property type="evidence" value="ECO:0007669"/>
    <property type="project" value="TreeGrafter"/>
</dbReference>
<feature type="domain" description="Myb-like" evidence="6">
    <location>
        <begin position="281"/>
        <end position="331"/>
    </location>
</feature>
<dbReference type="PANTHER" id="PTHR46621">
    <property type="entry name" value="SNRNA-ACTIVATING PROTEIN COMPLEX SUBUNIT 4"/>
    <property type="match status" value="1"/>
</dbReference>
<dbReference type="SMART" id="SM00717">
    <property type="entry name" value="SANT"/>
    <property type="match status" value="5"/>
</dbReference>